<keyword evidence="3" id="KW-1185">Reference proteome</keyword>
<dbReference type="Gene3D" id="1.10.238.10">
    <property type="entry name" value="EF-hand"/>
    <property type="match status" value="1"/>
</dbReference>
<dbReference type="EMBL" id="CAJNIZ010043720">
    <property type="protein sequence ID" value="CAE7666547.1"/>
    <property type="molecule type" value="Genomic_DNA"/>
</dbReference>
<dbReference type="SUPFAM" id="SSF47473">
    <property type="entry name" value="EF-hand"/>
    <property type="match status" value="1"/>
</dbReference>
<dbReference type="InterPro" id="IPR011992">
    <property type="entry name" value="EF-hand-dom_pair"/>
</dbReference>
<sequence>MKEVKPPERLQAKPGYQRRKTLPAVVSSKAEATAKPLRTQRRMTSPAIGPRSTSQGYRIFVSDTDAKNSEDRDFSEDALGEFEREFRRLAGLPPRLPTPPKWVPPWARSTGTQAGPCLAPVVPISADALPRSPFLPRLHGADESDMLSNVLSSLLPAAPSRHLRPPPAVHDQDVLSPCTASPQSPFSPISPSSAGLPLSEEEERKRSEVLAFFDTLVRRFGNTNRAFRAMKQAAQVARPPSSQQAFGPALAPLSKPEFEWCVTALLQHGNRRLASRLFAALDTGFAEIPVASLNHKLDWVEDLASLFQLRQNLLDRFGSFRGVEEALQWAMLAGLEDAQSPGTAPTSLHGSVSKREFTQAVSALGIPASQAAHLFLLLDNRGRGSIQLSQFVHALEEIPTELAWRDLRQRLLAKKGTMQDALRSLDADPDSSESDLGRCVAKCEVPELQLADVSRTALRSFLRAAAPAISLQDFWRRVATEWPEVMEAAKTVATRKEAQEAQEALQHLEELVSELLPCELQVYTSVPDLEKGGVSASKAVVLPSLSFEMFDALAEHVDVPRDNARELFQCLSSAASESEKEGKEDAALASSIFLEDFAEQLTLWAETFEPKGSKRVRAAERVRQVVAPVRRAISALKAELQPELLSQGSVAEKSEEAREPRDPRRSKARRISKLPWCAYYRCRRA</sequence>
<proteinExistence type="predicted"/>
<feature type="region of interest" description="Disordered" evidence="1">
    <location>
        <begin position="647"/>
        <end position="667"/>
    </location>
</feature>
<gene>
    <name evidence="2" type="primary">CPK2</name>
    <name evidence="2" type="ORF">SPIL2461_LOCUS18254</name>
</gene>
<reference evidence="2" key="1">
    <citation type="submission" date="2021-02" db="EMBL/GenBank/DDBJ databases">
        <authorList>
            <person name="Dougan E. K."/>
            <person name="Rhodes N."/>
            <person name="Thang M."/>
            <person name="Chan C."/>
        </authorList>
    </citation>
    <scope>NUCLEOTIDE SEQUENCE</scope>
</reference>
<feature type="compositionally biased region" description="Low complexity" evidence="1">
    <location>
        <begin position="181"/>
        <end position="193"/>
    </location>
</feature>
<feature type="region of interest" description="Disordered" evidence="1">
    <location>
        <begin position="1"/>
        <end position="58"/>
    </location>
</feature>
<name>A0A812WFS1_SYMPI</name>
<evidence type="ECO:0000256" key="1">
    <source>
        <dbReference type="SAM" id="MobiDB-lite"/>
    </source>
</evidence>
<dbReference type="Proteomes" id="UP000649617">
    <property type="component" value="Unassembled WGS sequence"/>
</dbReference>
<accession>A0A812WFS1</accession>
<evidence type="ECO:0000313" key="2">
    <source>
        <dbReference type="EMBL" id="CAE7666547.1"/>
    </source>
</evidence>
<comment type="caution">
    <text evidence="2">The sequence shown here is derived from an EMBL/GenBank/DDBJ whole genome shotgun (WGS) entry which is preliminary data.</text>
</comment>
<dbReference type="AlphaFoldDB" id="A0A812WFS1"/>
<organism evidence="2 3">
    <name type="scientific">Symbiodinium pilosum</name>
    <name type="common">Dinoflagellate</name>
    <dbReference type="NCBI Taxonomy" id="2952"/>
    <lineage>
        <taxon>Eukaryota</taxon>
        <taxon>Sar</taxon>
        <taxon>Alveolata</taxon>
        <taxon>Dinophyceae</taxon>
        <taxon>Suessiales</taxon>
        <taxon>Symbiodiniaceae</taxon>
        <taxon>Symbiodinium</taxon>
    </lineage>
</organism>
<feature type="region of interest" description="Disordered" evidence="1">
    <location>
        <begin position="162"/>
        <end position="200"/>
    </location>
</feature>
<protein>
    <submittedName>
        <fullName evidence="2">CPK2 protein</fullName>
    </submittedName>
</protein>
<feature type="compositionally biased region" description="Basic and acidic residues" evidence="1">
    <location>
        <begin position="652"/>
        <end position="665"/>
    </location>
</feature>
<feature type="compositionally biased region" description="Basic and acidic residues" evidence="1">
    <location>
        <begin position="1"/>
        <end position="11"/>
    </location>
</feature>
<evidence type="ECO:0000313" key="3">
    <source>
        <dbReference type="Proteomes" id="UP000649617"/>
    </source>
</evidence>
<dbReference type="OrthoDB" id="40902at2759"/>